<organism evidence="2 3">
    <name type="scientific">Modicella reniformis</name>
    <dbReference type="NCBI Taxonomy" id="1440133"/>
    <lineage>
        <taxon>Eukaryota</taxon>
        <taxon>Fungi</taxon>
        <taxon>Fungi incertae sedis</taxon>
        <taxon>Mucoromycota</taxon>
        <taxon>Mortierellomycotina</taxon>
        <taxon>Mortierellomycetes</taxon>
        <taxon>Mortierellales</taxon>
        <taxon>Mortierellaceae</taxon>
        <taxon>Modicella</taxon>
    </lineage>
</organism>
<keyword evidence="3" id="KW-1185">Reference proteome</keyword>
<dbReference type="EMBL" id="JAAAHW010005266">
    <property type="protein sequence ID" value="KAF9969290.1"/>
    <property type="molecule type" value="Genomic_DNA"/>
</dbReference>
<comment type="caution">
    <text evidence="2">The sequence shown here is derived from an EMBL/GenBank/DDBJ whole genome shotgun (WGS) entry which is preliminary data.</text>
</comment>
<feature type="region of interest" description="Disordered" evidence="1">
    <location>
        <begin position="54"/>
        <end position="75"/>
    </location>
</feature>
<feature type="region of interest" description="Disordered" evidence="1">
    <location>
        <begin position="156"/>
        <end position="222"/>
    </location>
</feature>
<proteinExistence type="predicted"/>
<reference evidence="2" key="1">
    <citation type="journal article" date="2020" name="Fungal Divers.">
        <title>Resolving the Mortierellaceae phylogeny through synthesis of multi-gene phylogenetics and phylogenomics.</title>
        <authorList>
            <person name="Vandepol N."/>
            <person name="Liber J."/>
            <person name="Desiro A."/>
            <person name="Na H."/>
            <person name="Kennedy M."/>
            <person name="Barry K."/>
            <person name="Grigoriev I.V."/>
            <person name="Miller A.N."/>
            <person name="O'Donnell K."/>
            <person name="Stajich J.E."/>
            <person name="Bonito G."/>
        </authorList>
    </citation>
    <scope>NUCLEOTIDE SEQUENCE</scope>
    <source>
        <strain evidence="2">MES-2147</strain>
    </source>
</reference>
<dbReference type="AlphaFoldDB" id="A0A9P6JFI2"/>
<gene>
    <name evidence="2" type="ORF">BGZ65_012069</name>
</gene>
<feature type="non-terminal residue" evidence="2">
    <location>
        <position position="360"/>
    </location>
</feature>
<feature type="compositionally biased region" description="Acidic residues" evidence="1">
    <location>
        <begin position="189"/>
        <end position="208"/>
    </location>
</feature>
<protein>
    <submittedName>
        <fullName evidence="2">Uncharacterized protein</fullName>
    </submittedName>
</protein>
<name>A0A9P6JFI2_9FUNG</name>
<evidence type="ECO:0000313" key="2">
    <source>
        <dbReference type="EMBL" id="KAF9969290.1"/>
    </source>
</evidence>
<evidence type="ECO:0000313" key="3">
    <source>
        <dbReference type="Proteomes" id="UP000749646"/>
    </source>
</evidence>
<dbReference type="Proteomes" id="UP000749646">
    <property type="component" value="Unassembled WGS sequence"/>
</dbReference>
<accession>A0A9P6JFI2</accession>
<evidence type="ECO:0000256" key="1">
    <source>
        <dbReference type="SAM" id="MobiDB-lite"/>
    </source>
</evidence>
<sequence>MPQASSRKRKICDDNDAPAAKRERAWAKASNAELIIILSSIGSLAEDGIETGLSLAESGTGTGPSRSEGDTETGPLLVESVTENGPQEAKSWGTILKMSSKKDDMHLRGYYRGVSRTTKWRKETEAKKFEASTKSSCRKLSDFFQTTVSTNQQLDAAKPYQDCQAEGEVQKQEQEYDGEQEEQQREEPQYDEEQEDEEEKDNDDDDDWKPENKDSADEDDVVLTGDHGKELLDELEAHLKKKKILQSISEEEREKLNAVRFYLRGLQANYNPFWLRKCLAELHGKSHRFANKIETWAVEFKRNGAISRSQRGRHPKRRKLLLNEEVRMKIREWLYSDIKPEVTPQLLLDQLNDDILRPFK</sequence>